<dbReference type="InterPro" id="IPR024931">
    <property type="entry name" value="Importin_alpha"/>
</dbReference>
<dbReference type="STRING" id="857967.G0QJW7"/>
<keyword evidence="3" id="KW-0677">Repeat</keyword>
<evidence type="ECO:0000256" key="1">
    <source>
        <dbReference type="ARBA" id="ARBA00010394"/>
    </source>
</evidence>
<sequence>MSSNLFTQPNNLQEQSQDNQDLKKRKEDHAIEIRNTKRQEVLKKHRQPQQQTNQQEQLKQSIPQYGQNLAINSVDPTLRESLDHIYSMQFKNEQFQQLIICLNNQDIIQQHQGCIGLRKLLSVEDQPPIQMAIDSNCVPRFIEFIKQNQYPILTLEAAWCLTNIASGTTHQTQSIIDKGAIPLFCRLLNSLYTDISEQAIWAIGNISGDCNTYRDMILKCDGLNPLVKILMNTTDKKTIKHGSWALSNLCRGRPLPQYELVKNAIEPICKVLQSETDTEVLTDCAWAISYLSDGNEERIQRVIDTGAVSGLVRLIGHQLLSILIPCLRTLGNICTGNDEQTDIVLNHGALPQLFQLINHEKKAVRREACWVLSNIAAGNSDQIAQIVRNVSYVELLFTKIQNEPVEISREASWVISNCTSQGYPEDIRRLVELGVLKVFINLLQTSQDSKQLAVVLESLNHILAQGETTFKIGNDNPFSLQLEALGALDTIEELQQHPDNDVYVKSIRILEKYYELENQIEQEF</sequence>
<name>G0QJW7_ICHMU</name>
<accession>G0QJW7</accession>
<feature type="domain" description="IBB" evidence="8">
    <location>
        <begin position="15"/>
        <end position="90"/>
    </location>
</feature>
<dbReference type="InterPro" id="IPR002652">
    <property type="entry name" value="Importin-a_IBB"/>
</dbReference>
<keyword evidence="2 5" id="KW-0813">Transport</keyword>
<dbReference type="Proteomes" id="UP000008983">
    <property type="component" value="Unassembled WGS sequence"/>
</dbReference>
<dbReference type="Pfam" id="PF01749">
    <property type="entry name" value="IBB"/>
    <property type="match status" value="1"/>
</dbReference>
<dbReference type="GO" id="GO:0006606">
    <property type="term" value="P:protein import into nucleus"/>
    <property type="evidence" value="ECO:0007669"/>
    <property type="project" value="InterPro"/>
</dbReference>
<organism evidence="9 10">
    <name type="scientific">Ichthyophthirius multifiliis</name>
    <name type="common">White spot disease agent</name>
    <name type="synonym">Ich</name>
    <dbReference type="NCBI Taxonomy" id="5932"/>
    <lineage>
        <taxon>Eukaryota</taxon>
        <taxon>Sar</taxon>
        <taxon>Alveolata</taxon>
        <taxon>Ciliophora</taxon>
        <taxon>Intramacronucleata</taxon>
        <taxon>Oligohymenophorea</taxon>
        <taxon>Hymenostomatida</taxon>
        <taxon>Ophryoglenina</taxon>
        <taxon>Ichthyophthirius</taxon>
    </lineage>
</organism>
<dbReference type="Pfam" id="PF00514">
    <property type="entry name" value="Arm"/>
    <property type="match status" value="6"/>
</dbReference>
<dbReference type="InterPro" id="IPR011989">
    <property type="entry name" value="ARM-like"/>
</dbReference>
<dbReference type="PANTHER" id="PTHR23316">
    <property type="entry name" value="IMPORTIN ALPHA"/>
    <property type="match status" value="1"/>
</dbReference>
<evidence type="ECO:0000313" key="9">
    <source>
        <dbReference type="EMBL" id="EGR34495.1"/>
    </source>
</evidence>
<keyword evidence="4 5" id="KW-0653">Protein transport</keyword>
<dbReference type="GeneID" id="14910684"/>
<evidence type="ECO:0000256" key="4">
    <source>
        <dbReference type="ARBA" id="ARBA00022927"/>
    </source>
</evidence>
<dbReference type="Gene3D" id="1.25.10.10">
    <property type="entry name" value="Leucine-rich Repeat Variant"/>
    <property type="match status" value="1"/>
</dbReference>
<dbReference type="InterPro" id="IPR032413">
    <property type="entry name" value="Arm_3"/>
</dbReference>
<dbReference type="OMA" id="NWSTISV"/>
<dbReference type="GO" id="GO:0005737">
    <property type="term" value="C:cytoplasm"/>
    <property type="evidence" value="ECO:0007669"/>
    <property type="project" value="InterPro"/>
</dbReference>
<evidence type="ECO:0000259" key="8">
    <source>
        <dbReference type="Pfam" id="PF01749"/>
    </source>
</evidence>
<proteinExistence type="inferred from homology"/>
<dbReference type="SMART" id="SM00185">
    <property type="entry name" value="ARM"/>
    <property type="match status" value="8"/>
</dbReference>
<dbReference type="InParanoid" id="G0QJW7"/>
<evidence type="ECO:0000313" key="10">
    <source>
        <dbReference type="Proteomes" id="UP000008983"/>
    </source>
</evidence>
<dbReference type="InterPro" id="IPR016024">
    <property type="entry name" value="ARM-type_fold"/>
</dbReference>
<feature type="compositionally biased region" description="Low complexity" evidence="7">
    <location>
        <begin position="48"/>
        <end position="57"/>
    </location>
</feature>
<feature type="repeat" description="ARM" evidence="6">
    <location>
        <begin position="348"/>
        <end position="382"/>
    </location>
</feature>
<dbReference type="eggNOG" id="KOG0166">
    <property type="taxonomic scope" value="Eukaryota"/>
</dbReference>
<evidence type="ECO:0000256" key="5">
    <source>
        <dbReference type="PIRNR" id="PIRNR005673"/>
    </source>
</evidence>
<dbReference type="GO" id="GO:0061608">
    <property type="term" value="F:nuclear import signal receptor activity"/>
    <property type="evidence" value="ECO:0007669"/>
    <property type="project" value="InterPro"/>
</dbReference>
<feature type="compositionally biased region" description="Polar residues" evidence="7">
    <location>
        <begin position="1"/>
        <end position="19"/>
    </location>
</feature>
<dbReference type="RefSeq" id="XP_004039799.1">
    <property type="nucleotide sequence ID" value="XM_004039751.1"/>
</dbReference>
<reference evidence="9 10" key="1">
    <citation type="submission" date="2011-07" db="EMBL/GenBank/DDBJ databases">
        <authorList>
            <person name="Coyne R."/>
            <person name="Brami D."/>
            <person name="Johnson J."/>
            <person name="Hostetler J."/>
            <person name="Hannick L."/>
            <person name="Clark T."/>
            <person name="Cassidy-Hanley D."/>
            <person name="Inman J."/>
        </authorList>
    </citation>
    <scope>NUCLEOTIDE SEQUENCE [LARGE SCALE GENOMIC DNA]</scope>
    <source>
        <strain evidence="9 10">G5</strain>
    </source>
</reference>
<dbReference type="EMBL" id="GL983100">
    <property type="protein sequence ID" value="EGR34495.1"/>
    <property type="molecule type" value="Genomic_DNA"/>
</dbReference>
<dbReference type="InterPro" id="IPR000225">
    <property type="entry name" value="Armadillo"/>
</dbReference>
<evidence type="ECO:0000256" key="3">
    <source>
        <dbReference type="ARBA" id="ARBA00022737"/>
    </source>
</evidence>
<gene>
    <name evidence="9" type="ORF">IMG5_009810</name>
</gene>
<feature type="region of interest" description="Disordered" evidence="7">
    <location>
        <begin position="1"/>
        <end position="57"/>
    </location>
</feature>
<dbReference type="OrthoDB" id="428811at2759"/>
<dbReference type="PROSITE" id="PS50176">
    <property type="entry name" value="ARM_REPEAT"/>
    <property type="match status" value="1"/>
</dbReference>
<keyword evidence="10" id="KW-1185">Reference proteome</keyword>
<feature type="compositionally biased region" description="Basic and acidic residues" evidence="7">
    <location>
        <begin position="20"/>
        <end position="42"/>
    </location>
</feature>
<protein>
    <recommendedName>
        <fullName evidence="5">Importin subunit alpha</fullName>
    </recommendedName>
</protein>
<dbReference type="SUPFAM" id="SSF48371">
    <property type="entry name" value="ARM repeat"/>
    <property type="match status" value="1"/>
</dbReference>
<dbReference type="PIRSF" id="PIRSF005673">
    <property type="entry name" value="Importin_alpha"/>
    <property type="match status" value="1"/>
</dbReference>
<evidence type="ECO:0000256" key="7">
    <source>
        <dbReference type="SAM" id="MobiDB-lite"/>
    </source>
</evidence>
<dbReference type="AlphaFoldDB" id="G0QJW7"/>
<dbReference type="Pfam" id="PF16186">
    <property type="entry name" value="Arm_3"/>
    <property type="match status" value="1"/>
</dbReference>
<evidence type="ECO:0000256" key="2">
    <source>
        <dbReference type="ARBA" id="ARBA00022448"/>
    </source>
</evidence>
<comment type="similarity">
    <text evidence="1 5">Belongs to the importin alpha family.</text>
</comment>
<evidence type="ECO:0000256" key="6">
    <source>
        <dbReference type="PROSITE-ProRule" id="PRU00259"/>
    </source>
</evidence>